<feature type="domain" description="Beta-lactamase-related" evidence="1">
    <location>
        <begin position="44"/>
        <end position="272"/>
    </location>
</feature>
<dbReference type="Gene3D" id="3.40.710.10">
    <property type="entry name" value="DD-peptidase/beta-lactamase superfamily"/>
    <property type="match status" value="1"/>
</dbReference>
<dbReference type="RefSeq" id="WP_109637016.1">
    <property type="nucleotide sequence ID" value="NZ_QGHB01000004.1"/>
</dbReference>
<name>A0A316I4X7_9PSEU</name>
<gene>
    <name evidence="2" type="ORF">C8D88_104628</name>
</gene>
<comment type="caution">
    <text evidence="2">The sequence shown here is derived from an EMBL/GenBank/DDBJ whole genome shotgun (WGS) entry which is preliminary data.</text>
</comment>
<dbReference type="InterPro" id="IPR001466">
    <property type="entry name" value="Beta-lactam-related"/>
</dbReference>
<sequence length="311" mass="33606">MISRLCQDIQRELEADPRYRHTSHLRVEVAGELVHDAHLHGPAVAETFSITKSVLSTLVGVAMADGLVTDLDTPLGQVLDIRGTPAEHHTLRHLLTMTRGCETAGEWDVDAVLARPYGWIRHLASAPQLTAPGVRFQYDGVAAHLLSAALTELVGRPLTGYAAERLFTPLGISDWEWCTDPDGIAVGWAHLRLSAGGLGALGRLWLDGGRLHGTPLVDPGYATQMVRPQNQGGSPEGCPFGYLMWIDEHGPFAGGWAGQHVTLIPEADAVIVTTGDPRFDPGPPPRAELPDDWRPARDLVTARLVPALLAR</sequence>
<protein>
    <submittedName>
        <fullName evidence="2">CubicO group peptidase (Beta-lactamase class C family)</fullName>
    </submittedName>
</protein>
<dbReference type="InterPro" id="IPR050789">
    <property type="entry name" value="Diverse_Enzym_Activities"/>
</dbReference>
<evidence type="ECO:0000259" key="1">
    <source>
        <dbReference type="Pfam" id="PF00144"/>
    </source>
</evidence>
<dbReference type="AlphaFoldDB" id="A0A316I4X7"/>
<dbReference type="InterPro" id="IPR012338">
    <property type="entry name" value="Beta-lactam/transpept-like"/>
</dbReference>
<dbReference type="PANTHER" id="PTHR43283:SF7">
    <property type="entry name" value="BETA-LACTAMASE-RELATED DOMAIN-CONTAINING PROTEIN"/>
    <property type="match status" value="1"/>
</dbReference>
<evidence type="ECO:0000313" key="2">
    <source>
        <dbReference type="EMBL" id="PWK87467.1"/>
    </source>
</evidence>
<accession>A0A316I4X7</accession>
<dbReference type="Pfam" id="PF00144">
    <property type="entry name" value="Beta-lactamase"/>
    <property type="match status" value="1"/>
</dbReference>
<dbReference type="EMBL" id="QGHB01000004">
    <property type="protein sequence ID" value="PWK87467.1"/>
    <property type="molecule type" value="Genomic_DNA"/>
</dbReference>
<dbReference type="SUPFAM" id="SSF56601">
    <property type="entry name" value="beta-lactamase/transpeptidase-like"/>
    <property type="match status" value="1"/>
</dbReference>
<reference evidence="2 3" key="1">
    <citation type="submission" date="2018-05" db="EMBL/GenBank/DDBJ databases">
        <title>Genomic Encyclopedia of Type Strains, Phase IV (KMG-IV): sequencing the most valuable type-strain genomes for metagenomic binning, comparative biology and taxonomic classification.</title>
        <authorList>
            <person name="Goeker M."/>
        </authorList>
    </citation>
    <scope>NUCLEOTIDE SEQUENCE [LARGE SCALE GENOMIC DNA]</scope>
    <source>
        <strain evidence="2 3">DSM 45480</strain>
    </source>
</reference>
<evidence type="ECO:0000313" key="3">
    <source>
        <dbReference type="Proteomes" id="UP000246005"/>
    </source>
</evidence>
<dbReference type="PANTHER" id="PTHR43283">
    <property type="entry name" value="BETA-LACTAMASE-RELATED"/>
    <property type="match status" value="1"/>
</dbReference>
<organism evidence="2 3">
    <name type="scientific">Lentzea atacamensis</name>
    <dbReference type="NCBI Taxonomy" id="531938"/>
    <lineage>
        <taxon>Bacteria</taxon>
        <taxon>Bacillati</taxon>
        <taxon>Actinomycetota</taxon>
        <taxon>Actinomycetes</taxon>
        <taxon>Pseudonocardiales</taxon>
        <taxon>Pseudonocardiaceae</taxon>
        <taxon>Lentzea</taxon>
    </lineage>
</organism>
<proteinExistence type="predicted"/>
<dbReference type="Proteomes" id="UP000246005">
    <property type="component" value="Unassembled WGS sequence"/>
</dbReference>